<accession>A0AAV4WNJ4</accession>
<evidence type="ECO:0000313" key="2">
    <source>
        <dbReference type="EMBL" id="GIY83118.1"/>
    </source>
</evidence>
<dbReference type="EMBL" id="BPLR01016341">
    <property type="protein sequence ID" value="GIY83118.1"/>
    <property type="molecule type" value="Genomic_DNA"/>
</dbReference>
<feature type="compositionally biased region" description="Polar residues" evidence="1">
    <location>
        <begin position="102"/>
        <end position="115"/>
    </location>
</feature>
<evidence type="ECO:0000313" key="3">
    <source>
        <dbReference type="Proteomes" id="UP001054945"/>
    </source>
</evidence>
<dbReference type="Proteomes" id="UP001054945">
    <property type="component" value="Unassembled WGS sequence"/>
</dbReference>
<feature type="region of interest" description="Disordered" evidence="1">
    <location>
        <begin position="83"/>
        <end position="115"/>
    </location>
</feature>
<sequence length="231" mass="26051">MTYFPSLIVPYLLTDDLRFHGLNCCGVFSSMLQKLLLLAQDILPSSRTKKVSNNAEDATVFTIAVKTVPKSSLWTLCGRPPQTTQPTTKCRAKNALTDKETTPPSTEDAQISQGESRIYQHPCKKPRIKISLDENLTNHQIMSEDEKHTYVNVIRNQNEQNSSPNHCSKHTPPNPTEVDLFSTTLKLVHLEEIYGPLLLIAYRAALPAIRKTNCMDEKILYLPGEVWSFPI</sequence>
<evidence type="ECO:0000256" key="1">
    <source>
        <dbReference type="SAM" id="MobiDB-lite"/>
    </source>
</evidence>
<comment type="caution">
    <text evidence="2">The sequence shown here is derived from an EMBL/GenBank/DDBJ whole genome shotgun (WGS) entry which is preliminary data.</text>
</comment>
<name>A0AAV4WNJ4_CAEEX</name>
<protein>
    <submittedName>
        <fullName evidence="2">Uncharacterized protein</fullName>
    </submittedName>
</protein>
<organism evidence="2 3">
    <name type="scientific">Caerostris extrusa</name>
    <name type="common">Bark spider</name>
    <name type="synonym">Caerostris bankana</name>
    <dbReference type="NCBI Taxonomy" id="172846"/>
    <lineage>
        <taxon>Eukaryota</taxon>
        <taxon>Metazoa</taxon>
        <taxon>Ecdysozoa</taxon>
        <taxon>Arthropoda</taxon>
        <taxon>Chelicerata</taxon>
        <taxon>Arachnida</taxon>
        <taxon>Araneae</taxon>
        <taxon>Araneomorphae</taxon>
        <taxon>Entelegynae</taxon>
        <taxon>Araneoidea</taxon>
        <taxon>Araneidae</taxon>
        <taxon>Caerostris</taxon>
    </lineage>
</organism>
<gene>
    <name evidence="2" type="ORF">CEXT_767591</name>
</gene>
<keyword evidence="3" id="KW-1185">Reference proteome</keyword>
<reference evidence="2 3" key="1">
    <citation type="submission" date="2021-06" db="EMBL/GenBank/DDBJ databases">
        <title>Caerostris extrusa draft genome.</title>
        <authorList>
            <person name="Kono N."/>
            <person name="Arakawa K."/>
        </authorList>
    </citation>
    <scope>NUCLEOTIDE SEQUENCE [LARGE SCALE GENOMIC DNA]</scope>
</reference>
<dbReference type="AlphaFoldDB" id="A0AAV4WNJ4"/>
<proteinExistence type="predicted"/>